<keyword evidence="4" id="KW-0732">Signal</keyword>
<dbReference type="InterPro" id="IPR050738">
    <property type="entry name" value="Sulfatase"/>
</dbReference>
<feature type="domain" description="Sulfatase N-terminal" evidence="7">
    <location>
        <begin position="15"/>
        <end position="330"/>
    </location>
</feature>
<dbReference type="InterPro" id="IPR024607">
    <property type="entry name" value="Sulfatase_CS"/>
</dbReference>
<dbReference type="RefSeq" id="WP_286219203.1">
    <property type="nucleotide sequence ID" value="NZ_AP027729.1"/>
</dbReference>
<reference evidence="9" key="1">
    <citation type="journal article" date="2019" name="Int. J. Syst. Evol. Microbiol.">
        <title>The Global Catalogue of Microorganisms (GCM) 10K type strain sequencing project: providing services to taxonomists for standard genome sequencing and annotation.</title>
        <authorList>
            <consortium name="The Broad Institute Genomics Platform"/>
            <consortium name="The Broad Institute Genome Sequencing Center for Infectious Disease"/>
            <person name="Wu L."/>
            <person name="Ma J."/>
        </authorList>
    </citation>
    <scope>NUCLEOTIDE SEQUENCE [LARGE SCALE GENOMIC DNA]</scope>
    <source>
        <strain evidence="9">NBRC 108565</strain>
    </source>
</reference>
<evidence type="ECO:0000313" key="8">
    <source>
        <dbReference type="EMBL" id="BDZ42193.1"/>
    </source>
</evidence>
<gene>
    <name evidence="8" type="ORF">GCM10025865_14920</name>
</gene>
<dbReference type="SUPFAM" id="SSF53649">
    <property type="entry name" value="Alkaline phosphatase-like"/>
    <property type="match status" value="1"/>
</dbReference>
<protein>
    <recommendedName>
        <fullName evidence="7">Sulfatase N-terminal domain-containing protein</fullName>
    </recommendedName>
</protein>
<dbReference type="CDD" id="cd16144">
    <property type="entry name" value="ARS_like"/>
    <property type="match status" value="1"/>
</dbReference>
<dbReference type="EMBL" id="AP027729">
    <property type="protein sequence ID" value="BDZ42193.1"/>
    <property type="molecule type" value="Genomic_DNA"/>
</dbReference>
<evidence type="ECO:0000313" key="9">
    <source>
        <dbReference type="Proteomes" id="UP001321475"/>
    </source>
</evidence>
<dbReference type="PROSITE" id="PS00149">
    <property type="entry name" value="SULFATASE_2"/>
    <property type="match status" value="1"/>
</dbReference>
<dbReference type="InterPro" id="IPR017850">
    <property type="entry name" value="Alkaline_phosphatase_core_sf"/>
</dbReference>
<keyword evidence="6" id="KW-0106">Calcium</keyword>
<dbReference type="InterPro" id="IPR000917">
    <property type="entry name" value="Sulfatase_N"/>
</dbReference>
<dbReference type="Pfam" id="PF00884">
    <property type="entry name" value="Sulfatase"/>
    <property type="match status" value="1"/>
</dbReference>
<evidence type="ECO:0000256" key="4">
    <source>
        <dbReference type="ARBA" id="ARBA00022729"/>
    </source>
</evidence>
<evidence type="ECO:0000259" key="7">
    <source>
        <dbReference type="Pfam" id="PF00884"/>
    </source>
</evidence>
<comment type="similarity">
    <text evidence="2">Belongs to the sulfatase family.</text>
</comment>
<sequence>MAGSVLFRVRLHGDPRIDDVARRGLSLSNAYAASPVCSPSRASLLSGKYPARVGVTQYIGGHTVGRLADVPYFRELPQNEFSLARALKAGGYRTWHVGKWHLGEKLCWPENHGFDVNIGGCDLGHPPSYWSPYGIPNLPDGPDGEYLTDRLTDEAVRLIKEPGDEPFFLNLWHYAVHTPIQAPADLVAKYERKAADMRRVVEPLEAGEHFPTWEKSDERVMRRTIQSHPGYAAMIENLDTNVGRVIDALAEAGTLDNTVVIFTSDNGGLSTAEGSPTTNLPLAEGKGWMADGGVRVPFIVTWPKGELAGGWSESMLTSPDLYPTLLTVAGLDQRPEQHIDGSDVLDHWKAGRGDRGPVFWHYPHYSNQGDAGVRRPRRCTEARPLL</sequence>
<evidence type="ECO:0000256" key="3">
    <source>
        <dbReference type="ARBA" id="ARBA00022723"/>
    </source>
</evidence>
<name>A0ABN6XB73_9CELL</name>
<keyword evidence="5" id="KW-0378">Hydrolase</keyword>
<comment type="cofactor">
    <cofactor evidence="1">
        <name>Ca(2+)</name>
        <dbReference type="ChEBI" id="CHEBI:29108"/>
    </cofactor>
</comment>
<evidence type="ECO:0000256" key="2">
    <source>
        <dbReference type="ARBA" id="ARBA00008779"/>
    </source>
</evidence>
<accession>A0ABN6XB73</accession>
<dbReference type="Gene3D" id="3.40.720.10">
    <property type="entry name" value="Alkaline Phosphatase, subunit A"/>
    <property type="match status" value="1"/>
</dbReference>
<keyword evidence="3" id="KW-0479">Metal-binding</keyword>
<evidence type="ECO:0000256" key="1">
    <source>
        <dbReference type="ARBA" id="ARBA00001913"/>
    </source>
</evidence>
<keyword evidence="9" id="KW-1185">Reference proteome</keyword>
<evidence type="ECO:0000256" key="6">
    <source>
        <dbReference type="ARBA" id="ARBA00022837"/>
    </source>
</evidence>
<dbReference type="PANTHER" id="PTHR42693">
    <property type="entry name" value="ARYLSULFATASE FAMILY MEMBER"/>
    <property type="match status" value="1"/>
</dbReference>
<dbReference type="Proteomes" id="UP001321475">
    <property type="component" value="Chromosome"/>
</dbReference>
<organism evidence="8 9">
    <name type="scientific">Paraoerskovia sediminicola</name>
    <dbReference type="NCBI Taxonomy" id="1138587"/>
    <lineage>
        <taxon>Bacteria</taxon>
        <taxon>Bacillati</taxon>
        <taxon>Actinomycetota</taxon>
        <taxon>Actinomycetes</taxon>
        <taxon>Micrococcales</taxon>
        <taxon>Cellulomonadaceae</taxon>
        <taxon>Paraoerskovia</taxon>
    </lineage>
</organism>
<proteinExistence type="inferred from homology"/>
<dbReference type="PANTHER" id="PTHR42693:SF42">
    <property type="entry name" value="ARYLSULFATASE G"/>
    <property type="match status" value="1"/>
</dbReference>
<evidence type="ECO:0000256" key="5">
    <source>
        <dbReference type="ARBA" id="ARBA00022801"/>
    </source>
</evidence>